<dbReference type="InterPro" id="IPR011042">
    <property type="entry name" value="6-blade_b-propeller_TolB-like"/>
</dbReference>
<name>A0A7J8ZVM6_9ROSI</name>
<dbReference type="PANTHER" id="PTHR46388">
    <property type="entry name" value="NHL REPEAT-CONTAINING PROTEIN 2"/>
    <property type="match status" value="1"/>
</dbReference>
<dbReference type="AlphaFoldDB" id="A0A7J8ZVM6"/>
<organism evidence="1 2">
    <name type="scientific">Gossypium laxum</name>
    <dbReference type="NCBI Taxonomy" id="34288"/>
    <lineage>
        <taxon>Eukaryota</taxon>
        <taxon>Viridiplantae</taxon>
        <taxon>Streptophyta</taxon>
        <taxon>Embryophyta</taxon>
        <taxon>Tracheophyta</taxon>
        <taxon>Spermatophyta</taxon>
        <taxon>Magnoliopsida</taxon>
        <taxon>eudicotyledons</taxon>
        <taxon>Gunneridae</taxon>
        <taxon>Pentapetalae</taxon>
        <taxon>rosids</taxon>
        <taxon>malvids</taxon>
        <taxon>Malvales</taxon>
        <taxon>Malvaceae</taxon>
        <taxon>Malvoideae</taxon>
        <taxon>Gossypium</taxon>
    </lineage>
</organism>
<evidence type="ECO:0000313" key="2">
    <source>
        <dbReference type="Proteomes" id="UP000593574"/>
    </source>
</evidence>
<evidence type="ECO:0000313" key="1">
    <source>
        <dbReference type="EMBL" id="MBA0715359.1"/>
    </source>
</evidence>
<accession>A0A7J8ZVM6</accession>
<dbReference type="Gene3D" id="2.120.10.30">
    <property type="entry name" value="TolB, C-terminal domain"/>
    <property type="match status" value="1"/>
</dbReference>
<proteinExistence type="predicted"/>
<dbReference type="Proteomes" id="UP000593574">
    <property type="component" value="Unassembled WGS sequence"/>
</dbReference>
<gene>
    <name evidence="1" type="ORF">Golax_014260</name>
</gene>
<comment type="caution">
    <text evidence="1">The sequence shown here is derived from an EMBL/GenBank/DDBJ whole genome shotgun (WGS) entry which is preliminary data.</text>
</comment>
<keyword evidence="2" id="KW-1185">Reference proteome</keyword>
<reference evidence="1 2" key="1">
    <citation type="journal article" date="2019" name="Genome Biol. Evol.">
        <title>Insights into the evolution of the New World diploid cottons (Gossypium, subgenus Houzingenia) based on genome sequencing.</title>
        <authorList>
            <person name="Grover C.E."/>
            <person name="Arick M.A. 2nd"/>
            <person name="Thrash A."/>
            <person name="Conover J.L."/>
            <person name="Sanders W.S."/>
            <person name="Peterson D.G."/>
            <person name="Frelichowski J.E."/>
            <person name="Scheffler J.A."/>
            <person name="Scheffler B.E."/>
            <person name="Wendel J.F."/>
        </authorList>
    </citation>
    <scope>NUCLEOTIDE SEQUENCE [LARGE SCALE GENOMIC DNA]</scope>
    <source>
        <strain evidence="1">4</strain>
        <tissue evidence="1">Leaf</tissue>
    </source>
</reference>
<dbReference type="PANTHER" id="PTHR46388:SF3">
    <property type="entry name" value="DUF1618 DOMAIN-CONTAINING PROTEIN"/>
    <property type="match status" value="1"/>
</dbReference>
<evidence type="ECO:0008006" key="3">
    <source>
        <dbReference type="Google" id="ProtNLM"/>
    </source>
</evidence>
<dbReference type="SUPFAM" id="SSF63825">
    <property type="entry name" value="YWTD domain"/>
    <property type="match status" value="1"/>
</dbReference>
<dbReference type="EMBL" id="JABEZV010000007">
    <property type="protein sequence ID" value="MBA0715359.1"/>
    <property type="molecule type" value="Genomic_DNA"/>
</dbReference>
<sequence length="788" mass="89480">MSLRHRHLRKFSSFLPHLSSGYHYQPSRRLLNSVASLSSHLLQQCNGIDTRFSERFSDLGNSDSPNLPKTVSFRHSTTSQLSQVSLSETQLLSFLKSALDQLQGPNHCWLNKVDENKEFLKKGGAFLVVAGRFFQNSEKVGCNPAVIFEKAKLLQQRFPSIQVIGFQDCSSVCSADDRSQLIQLIMEEYISFPVLFSNKNFSKLTEEACFILSKDFKNSLVFHEKDLDIAMLNKAIEELSVQYHVNNIALHKSSWSKEAEIIKEPHFCTVLQNLLLYFPGIACISTDESGKRLFLSDSNHHRIIIFDGDGKILDCIGSCPGFEDGEFESAKLLRPAASFYHETEDCLYIVDSEVLIDIFGFVLSVKNHAIRRADLERRVLETVYPTSSIHKKSTGLWTWIRSKLGFTSDDDVKFEEHDSPSLMCPWHLIKTEDNFLIISRSFETLWVMDFELGEVKEVVKGFPNTLEFCRHFILEKVSLLKKMPDYLLQQQRDANLAREGLPYAGLISCVTTFENHIIMCDTVSQGVLKLNRESGISSSFQFSNLGMLGLPYWLSFPLESFYAVATGLSVRQTDHIQQFSLLPGRVDIRLSIDIPTDTELVEPLLESCIWCQARGAATELSVVENVAGSSEKVGVAQQWYDELDNLAFWAPESELVVEDENATMDTNPEDERMHIDCVVNTSPGTSEVIIYAALYLKLRRNHALQDDNDQEKFAARIANILNPKENERFDGKSCTKFLLKSNRDLRDLFFIKPLHVRIKLNSQDHQKADNSKDIVLTDSSLNIDVSLN</sequence>
<protein>
    <recommendedName>
        <fullName evidence="3">NHL repeat-containing protein</fullName>
    </recommendedName>
</protein>